<dbReference type="EMBL" id="JAQQDW010000006">
    <property type="protein sequence ID" value="MFM0102855.1"/>
    <property type="molecule type" value="Genomic_DNA"/>
</dbReference>
<reference evidence="1 2" key="1">
    <citation type="journal article" date="2024" name="Chem. Sci.">
        <title>Discovery of megapolipeptins by genome mining of a Burkholderiales bacteria collection.</title>
        <authorList>
            <person name="Paulo B.S."/>
            <person name="Recchia M.J.J."/>
            <person name="Lee S."/>
            <person name="Fergusson C.H."/>
            <person name="Romanowski S.B."/>
            <person name="Hernandez A."/>
            <person name="Krull N."/>
            <person name="Liu D.Y."/>
            <person name="Cavanagh H."/>
            <person name="Bos A."/>
            <person name="Gray C.A."/>
            <person name="Murphy B.T."/>
            <person name="Linington R.G."/>
            <person name="Eustaquio A.S."/>
        </authorList>
    </citation>
    <scope>NUCLEOTIDE SEQUENCE [LARGE SCALE GENOMIC DNA]</scope>
    <source>
        <strain evidence="1 2">RL18-126-BIB-B</strain>
    </source>
</reference>
<organism evidence="1 2">
    <name type="scientific">Paraburkholderia rhynchosiae</name>
    <dbReference type="NCBI Taxonomy" id="487049"/>
    <lineage>
        <taxon>Bacteria</taxon>
        <taxon>Pseudomonadati</taxon>
        <taxon>Pseudomonadota</taxon>
        <taxon>Betaproteobacteria</taxon>
        <taxon>Burkholderiales</taxon>
        <taxon>Burkholderiaceae</taxon>
        <taxon>Paraburkholderia</taxon>
    </lineage>
</organism>
<proteinExistence type="predicted"/>
<gene>
    <name evidence="1" type="primary">tssI</name>
    <name evidence="1" type="ORF">PQR01_05010</name>
</gene>
<sequence>METVMMLTDSNRAIRLKCALQADGLVLFRMRGHEELGRLAQWDLELLAERSDLAVAPMLGSDLSVSLELPGGGEREFNGIVTAFELVRPASANPNRPAAYRATVRPRLWLLTRASHYRFFYEMTVPAIVSQVLAGYQIDFDNRCTASYTSREHCAQHRESDFDFVSRLLEHEGIYYYFEHHGGKHRLILADSPQVHTATPHYAQIPYRAQIAAPSEFECIYAWSCGGEVQAGISEVNDYDFEKPVQSAQQGLLSRALRTQPLDPVLYAMQEHGVGYTRHADADRYAQAHVEAHQAANERLSGRTTARGICPGGLFTLTGHPRGDQNGEYLVVSARYELQSDTYLSAREAGVPRFVFDSSFTALRHDSAFRTARLTPRPRVCGPQTAVVVGPGGEEIHTDKYGRIKVQFHWEQFAPPTGDQALQRCWVRVAQAWAGQQWGAFFLPRIGQEVLVEFIEGDPDRPIVTGSVYNAAHMPPYALPEHAARATFRSNSTKGGDGFNEMRFDDSKGSEQLFFHAERNLDTYVKHDALYWIGHERHVIVKSDDLAQCSGNRSDALTGNHNGKIGGKLSLDVGQDTQHKSGMNLALSAGENIDIKGGMNVTIEAGMMLTLKAGGNTIVLGPEGIAISGAGPVTIDGPMVQINCGGGGGGAGAQSASPDAPTDPQQADDGSR</sequence>
<protein>
    <submittedName>
        <fullName evidence="1">Type VI secretion system tip protein TssI/VgrG</fullName>
    </submittedName>
</protein>
<comment type="caution">
    <text evidence="1">The sequence shown here is derived from an EMBL/GenBank/DDBJ whole genome shotgun (WGS) entry which is preliminary data.</text>
</comment>
<accession>A0ACC7N7W7</accession>
<dbReference type="Proteomes" id="UP001629235">
    <property type="component" value="Unassembled WGS sequence"/>
</dbReference>
<keyword evidence="2" id="KW-1185">Reference proteome</keyword>
<evidence type="ECO:0000313" key="1">
    <source>
        <dbReference type="EMBL" id="MFM0102855.1"/>
    </source>
</evidence>
<evidence type="ECO:0000313" key="2">
    <source>
        <dbReference type="Proteomes" id="UP001629235"/>
    </source>
</evidence>
<name>A0ACC7N7W7_9BURK</name>